<feature type="compositionally biased region" description="Low complexity" evidence="1">
    <location>
        <begin position="21"/>
        <end position="35"/>
    </location>
</feature>
<evidence type="ECO:0000313" key="3">
    <source>
        <dbReference type="EMBL" id="SFK62040.1"/>
    </source>
</evidence>
<accession>A0A1I4B0Y0</accession>
<reference evidence="4" key="1">
    <citation type="submission" date="2016-10" db="EMBL/GenBank/DDBJ databases">
        <authorList>
            <person name="Varghese N."/>
            <person name="Submissions S."/>
        </authorList>
    </citation>
    <scope>NUCLEOTIDE SEQUENCE [LARGE SCALE GENOMIC DNA]</scope>
    <source>
        <strain evidence="4">PL19</strain>
    </source>
</reference>
<name>A0A1I4B0Y0_9ACTN</name>
<organism evidence="3 4">
    <name type="scientific">Streptomyces pini</name>
    <dbReference type="NCBI Taxonomy" id="1520580"/>
    <lineage>
        <taxon>Bacteria</taxon>
        <taxon>Bacillati</taxon>
        <taxon>Actinomycetota</taxon>
        <taxon>Actinomycetes</taxon>
        <taxon>Kitasatosporales</taxon>
        <taxon>Streptomycetaceae</taxon>
        <taxon>Streptomyces</taxon>
    </lineage>
</organism>
<feature type="region of interest" description="Disordered" evidence="1">
    <location>
        <begin position="556"/>
        <end position="575"/>
    </location>
</feature>
<feature type="compositionally biased region" description="Polar residues" evidence="1">
    <location>
        <begin position="566"/>
        <end position="575"/>
    </location>
</feature>
<feature type="compositionally biased region" description="Basic and acidic residues" evidence="1">
    <location>
        <begin position="315"/>
        <end position="327"/>
    </location>
</feature>
<feature type="compositionally biased region" description="Basic and acidic residues" evidence="1">
    <location>
        <begin position="51"/>
        <end position="66"/>
    </location>
</feature>
<feature type="region of interest" description="Disordered" evidence="1">
    <location>
        <begin position="309"/>
        <end position="329"/>
    </location>
</feature>
<dbReference type="AlphaFoldDB" id="A0A1I4B0Y0"/>
<evidence type="ECO:0000259" key="2">
    <source>
        <dbReference type="Pfam" id="PF13699"/>
    </source>
</evidence>
<feature type="domain" description="eCIS core" evidence="2">
    <location>
        <begin position="92"/>
        <end position="163"/>
    </location>
</feature>
<feature type="compositionally biased region" description="Basic and acidic residues" evidence="1">
    <location>
        <begin position="179"/>
        <end position="188"/>
    </location>
</feature>
<feature type="compositionally biased region" description="Basic and acidic residues" evidence="1">
    <location>
        <begin position="1"/>
        <end position="12"/>
    </location>
</feature>
<dbReference type="Pfam" id="PF13699">
    <property type="entry name" value="eCIS_core"/>
    <property type="match status" value="1"/>
</dbReference>
<dbReference type="RefSeq" id="WP_093849663.1">
    <property type="nucleotide sequence ID" value="NZ_FOSG01000007.1"/>
</dbReference>
<dbReference type="Proteomes" id="UP000198928">
    <property type="component" value="Unassembled WGS sequence"/>
</dbReference>
<sequence>MQMRDHRSDDRSSGTARVRRAPPAAASAPARPPASLLELQRSVGNAAVVRALEERRRHEHAPDRGHGPPGSHAEPVQRAESVHRTLNSSGRPLEEPLRAEMEARLGADFSGVRVHTGAVAQRSAAEIGARAYTSGDHVVIGRGGADKHTLAHELTHVIQQRRGPVAGTDNGGGLSVSDPSDRFEREAEANASRVMRAPLPAAPHAGVPSAADRAADGGPVWEAGRPSAPAGPGAAPVQRVLARDAANIYKKWSGSGRLVPAKQREWLWSELLKHCGGVAGARSLSVDQAVEALRGSGITPAALEEAGVGASGARQAERPRESAEAYEARGGGMVADAERLWKEQEESLPRVTPLSFDIPGLGRGTVAMLRGATGQSANPGMLAWFSHGYEDANPIGIDTARHYAFAVQVEQSLNRIGGDKDAYASLPGAMAEATAGREPTTQAPGLYVQSHSASELRLEIDRLAALVAHCDVAVLLDFDWAPEVAPEYAEARKAETPPLPVIIERSAALSGYSSLLLFTCRTPWAVDAAVTGSSRLKERIAAEVRATMQLEGQALRDEVTRRTEGAPTSGTVYLP</sequence>
<protein>
    <recommendedName>
        <fullName evidence="2">eCIS core domain-containing protein</fullName>
    </recommendedName>
</protein>
<proteinExistence type="predicted"/>
<keyword evidence="4" id="KW-1185">Reference proteome</keyword>
<dbReference type="InterPro" id="IPR025295">
    <property type="entry name" value="eCIS_core_dom"/>
</dbReference>
<feature type="region of interest" description="Disordered" evidence="1">
    <location>
        <begin position="163"/>
        <end position="191"/>
    </location>
</feature>
<evidence type="ECO:0000313" key="4">
    <source>
        <dbReference type="Proteomes" id="UP000198928"/>
    </source>
</evidence>
<dbReference type="EMBL" id="FOSG01000007">
    <property type="protein sequence ID" value="SFK62040.1"/>
    <property type="molecule type" value="Genomic_DNA"/>
</dbReference>
<gene>
    <name evidence="3" type="ORF">SAMN05192584_107196</name>
</gene>
<feature type="region of interest" description="Disordered" evidence="1">
    <location>
        <begin position="1"/>
        <end position="94"/>
    </location>
</feature>
<evidence type="ECO:0000256" key="1">
    <source>
        <dbReference type="SAM" id="MobiDB-lite"/>
    </source>
</evidence>